<proteinExistence type="predicted"/>
<dbReference type="EMBL" id="CT868009">
    <property type="protein sequence ID" value="CAK60708.1"/>
    <property type="molecule type" value="Genomic_DNA"/>
</dbReference>
<sequence>MSVSQLLIKLYHLVADHSDINSFQNFVKSQNLIQQLTIIIEHIQNNSIKKDYKELEKQLQKYESEVRVHIRESYLMNQKYDDMKNQIKQLEQDRDELLKNTKKTMNKLKKENEELYRKVNILQEELNYYRQIELCTQQSTKISNSKTIEKSTKLKDKRFHTNITPQKTANQSFDYLVNKRLSQQIVQRKQSFQKYMSSKRRSCTTDLSKNYITTFCLDKSDFNIFFDLSIFLAYSHYPQVV</sequence>
<dbReference type="InParanoid" id="A0BQ91"/>
<dbReference type="OMA" id="NQKYDDM"/>
<organism evidence="2 3">
    <name type="scientific">Paramecium tetraurelia</name>
    <dbReference type="NCBI Taxonomy" id="5888"/>
    <lineage>
        <taxon>Eukaryota</taxon>
        <taxon>Sar</taxon>
        <taxon>Alveolata</taxon>
        <taxon>Ciliophora</taxon>
        <taxon>Intramacronucleata</taxon>
        <taxon>Oligohymenophorea</taxon>
        <taxon>Peniculida</taxon>
        <taxon>Parameciidae</taxon>
        <taxon>Paramecium</taxon>
    </lineage>
</organism>
<evidence type="ECO:0000313" key="3">
    <source>
        <dbReference type="Proteomes" id="UP000000600"/>
    </source>
</evidence>
<reference evidence="2 3" key="1">
    <citation type="journal article" date="2006" name="Nature">
        <title>Global trends of whole-genome duplications revealed by the ciliate Paramecium tetraurelia.</title>
        <authorList>
            <consortium name="Genoscope"/>
            <person name="Aury J.-M."/>
            <person name="Jaillon O."/>
            <person name="Duret L."/>
            <person name="Noel B."/>
            <person name="Jubin C."/>
            <person name="Porcel B.M."/>
            <person name="Segurens B."/>
            <person name="Daubin V."/>
            <person name="Anthouard V."/>
            <person name="Aiach N."/>
            <person name="Arnaiz O."/>
            <person name="Billaut A."/>
            <person name="Beisson J."/>
            <person name="Blanc I."/>
            <person name="Bouhouche K."/>
            <person name="Camara F."/>
            <person name="Duharcourt S."/>
            <person name="Guigo R."/>
            <person name="Gogendeau D."/>
            <person name="Katinka M."/>
            <person name="Keller A.-M."/>
            <person name="Kissmehl R."/>
            <person name="Klotz C."/>
            <person name="Koll F."/>
            <person name="Le Moue A."/>
            <person name="Lepere C."/>
            <person name="Malinsky S."/>
            <person name="Nowacki M."/>
            <person name="Nowak J.K."/>
            <person name="Plattner H."/>
            <person name="Poulain J."/>
            <person name="Ruiz F."/>
            <person name="Serrano V."/>
            <person name="Zagulski M."/>
            <person name="Dessen P."/>
            <person name="Betermier M."/>
            <person name="Weissenbach J."/>
            <person name="Scarpelli C."/>
            <person name="Schachter V."/>
            <person name="Sperling L."/>
            <person name="Meyer E."/>
            <person name="Cohen J."/>
            <person name="Wincker P."/>
        </authorList>
    </citation>
    <scope>NUCLEOTIDE SEQUENCE [LARGE SCALE GENOMIC DNA]</scope>
    <source>
        <strain evidence="2 3">Stock d4-2</strain>
    </source>
</reference>
<keyword evidence="3" id="KW-1185">Reference proteome</keyword>
<dbReference type="KEGG" id="ptm:GSPATT00030937001"/>
<feature type="coiled-coil region" evidence="1">
    <location>
        <begin position="45"/>
        <end position="125"/>
    </location>
</feature>
<gene>
    <name evidence="2" type="ORF">GSPATT00030937001</name>
</gene>
<dbReference type="Proteomes" id="UP000000600">
    <property type="component" value="Unassembled WGS sequence"/>
</dbReference>
<accession>A0BQ91</accession>
<protein>
    <submittedName>
        <fullName evidence="2">Uncharacterized protein</fullName>
    </submittedName>
</protein>
<name>A0BQ91_PARTE</name>
<dbReference type="AlphaFoldDB" id="A0BQ91"/>
<dbReference type="OrthoDB" id="303707at2759"/>
<dbReference type="HOGENOM" id="CLU_1301818_0_0_1"/>
<dbReference type="RefSeq" id="XP_001428106.1">
    <property type="nucleotide sequence ID" value="XM_001428069.1"/>
</dbReference>
<evidence type="ECO:0000313" key="2">
    <source>
        <dbReference type="EMBL" id="CAK60708.1"/>
    </source>
</evidence>
<evidence type="ECO:0000256" key="1">
    <source>
        <dbReference type="SAM" id="Coils"/>
    </source>
</evidence>
<dbReference type="GeneID" id="5013896"/>
<keyword evidence="1" id="KW-0175">Coiled coil</keyword>